<keyword evidence="7" id="KW-1185">Reference proteome</keyword>
<feature type="binding site" evidence="5">
    <location>
        <position position="361"/>
    </location>
    <ligand>
        <name>Fe cation</name>
        <dbReference type="ChEBI" id="CHEBI:24875"/>
        <note>catalytic</note>
    </ligand>
</feature>
<protein>
    <recommendedName>
        <fullName evidence="8">Carotenoid cleavage dioxygenase 1</fullName>
    </recommendedName>
</protein>
<evidence type="ECO:0000256" key="3">
    <source>
        <dbReference type="ARBA" id="ARBA00023002"/>
    </source>
</evidence>
<evidence type="ECO:0000256" key="4">
    <source>
        <dbReference type="ARBA" id="ARBA00023004"/>
    </source>
</evidence>
<organism evidence="6 7">
    <name type="scientific">Imshaugia aleurites</name>
    <dbReference type="NCBI Taxonomy" id="172621"/>
    <lineage>
        <taxon>Eukaryota</taxon>
        <taxon>Fungi</taxon>
        <taxon>Dikarya</taxon>
        <taxon>Ascomycota</taxon>
        <taxon>Pezizomycotina</taxon>
        <taxon>Lecanoromycetes</taxon>
        <taxon>OSLEUM clade</taxon>
        <taxon>Lecanoromycetidae</taxon>
        <taxon>Lecanorales</taxon>
        <taxon>Lecanorineae</taxon>
        <taxon>Parmeliaceae</taxon>
        <taxon>Imshaugia</taxon>
    </lineage>
</organism>
<evidence type="ECO:0000313" key="7">
    <source>
        <dbReference type="Proteomes" id="UP000664534"/>
    </source>
</evidence>
<dbReference type="PANTHER" id="PTHR10543:SF24">
    <property type="entry name" value="CAROTENOID ISOMEROOXYGENASE"/>
    <property type="match status" value="1"/>
</dbReference>
<dbReference type="GO" id="GO:0016121">
    <property type="term" value="P:carotene catabolic process"/>
    <property type="evidence" value="ECO:0007669"/>
    <property type="project" value="TreeGrafter"/>
</dbReference>
<keyword evidence="3" id="KW-0560">Oxidoreductase</keyword>
<dbReference type="GO" id="GO:0010436">
    <property type="term" value="F:carotenoid dioxygenase activity"/>
    <property type="evidence" value="ECO:0007669"/>
    <property type="project" value="TreeGrafter"/>
</dbReference>
<comment type="cofactor">
    <cofactor evidence="5">
        <name>Fe(2+)</name>
        <dbReference type="ChEBI" id="CHEBI:29033"/>
    </cofactor>
    <text evidence="5">Binds 1 Fe(2+) ion per subunit.</text>
</comment>
<proteinExistence type="inferred from homology"/>
<dbReference type="InterPro" id="IPR004294">
    <property type="entry name" value="Carotenoid_Oase"/>
</dbReference>
<feature type="binding site" evidence="5">
    <location>
        <position position="292"/>
    </location>
    <ligand>
        <name>Fe cation</name>
        <dbReference type="ChEBI" id="CHEBI:24875"/>
        <note>catalytic</note>
    </ligand>
</feature>
<comment type="similarity">
    <text evidence="1">Belongs to the carotenoid oxygenase family.</text>
</comment>
<sequence>MAISDEQLKAPNTPHGVANATNSYNDWPNDAGFETFHEETNPVELKVSGTIPAYAAGILYRTGPGGHQVTTPKNKTFAVSHWFDGFAQTHRFELLPPSKGSSITRVRYNSRHTCDKLVEKIRNSGEMAMTTFGQQRDPCESFFRKVMSSFQAATAGDSKAASGANVGVTIKANMPVPGEMARREKTQRESKDSSSKIHNLWLKTDNSSLQCIDPTTLEPLDVVRQAKLHPDLKGPFTGAHSRTDPITGDWYNYNLEVGRQATYRVFCVCGKTGKTTILATLTGGPVRAAYLHSMLLTERFVILCIFDAYFAKGGAKVLWTRNMLDAMEFDPDRKNLWLVVDRRHGQGLVGMYESYPFFAFHPVNAWDVPSQIGEGAANLPASPPVSETEAGIVQNNSSRDASDIHGDAYSHSIRIRKAFEASQASETAPGTFDIIADIPTYPNLDILKRFYYHNMKGTSPGARNYVDGKGATSKPTLTRFFLPNVGSTRIPTTSVPGKPSRYIYGVCDRGNSTFLDGLIKYDTRTQTAVARIVHAQSPGEPIFLADPDGVDEDDGVCLSVVLDGTKGKSHLLVLDAKTFEEVGRAEMEVVVPFGFHGTHFAGS</sequence>
<dbReference type="GO" id="GO:0046872">
    <property type="term" value="F:metal ion binding"/>
    <property type="evidence" value="ECO:0007669"/>
    <property type="project" value="UniProtKB-KW"/>
</dbReference>
<reference evidence="6" key="1">
    <citation type="submission" date="2021-03" db="EMBL/GenBank/DDBJ databases">
        <authorList>
            <person name="Tagirdzhanova G."/>
        </authorList>
    </citation>
    <scope>NUCLEOTIDE SEQUENCE</scope>
</reference>
<keyword evidence="2 5" id="KW-0479">Metal-binding</keyword>
<evidence type="ECO:0000313" key="6">
    <source>
        <dbReference type="EMBL" id="CAF9933577.1"/>
    </source>
</evidence>
<evidence type="ECO:0008006" key="8">
    <source>
        <dbReference type="Google" id="ProtNLM"/>
    </source>
</evidence>
<dbReference type="AlphaFoldDB" id="A0A8H3IML8"/>
<evidence type="ECO:0000256" key="5">
    <source>
        <dbReference type="PIRSR" id="PIRSR604294-1"/>
    </source>
</evidence>
<feature type="binding site" evidence="5">
    <location>
        <position position="240"/>
    </location>
    <ligand>
        <name>Fe cation</name>
        <dbReference type="ChEBI" id="CHEBI:24875"/>
        <note>catalytic</note>
    </ligand>
</feature>
<name>A0A8H3IML8_9LECA</name>
<evidence type="ECO:0000256" key="2">
    <source>
        <dbReference type="ARBA" id="ARBA00022723"/>
    </source>
</evidence>
<comment type="caution">
    <text evidence="6">The sequence shown here is derived from an EMBL/GenBank/DDBJ whole genome shotgun (WGS) entry which is preliminary data.</text>
</comment>
<evidence type="ECO:0000256" key="1">
    <source>
        <dbReference type="ARBA" id="ARBA00006787"/>
    </source>
</evidence>
<dbReference type="EMBL" id="CAJPDT010000071">
    <property type="protein sequence ID" value="CAF9933577.1"/>
    <property type="molecule type" value="Genomic_DNA"/>
</dbReference>
<accession>A0A8H3IML8</accession>
<keyword evidence="4 5" id="KW-0408">Iron</keyword>
<dbReference type="OrthoDB" id="407010at2759"/>
<dbReference type="PANTHER" id="PTHR10543">
    <property type="entry name" value="BETA-CAROTENE DIOXYGENASE"/>
    <property type="match status" value="1"/>
</dbReference>
<dbReference type="Proteomes" id="UP000664534">
    <property type="component" value="Unassembled WGS sequence"/>
</dbReference>
<dbReference type="Pfam" id="PF03055">
    <property type="entry name" value="RPE65"/>
    <property type="match status" value="1"/>
</dbReference>
<feature type="binding site" evidence="5">
    <location>
        <position position="596"/>
    </location>
    <ligand>
        <name>Fe cation</name>
        <dbReference type="ChEBI" id="CHEBI:24875"/>
        <note>catalytic</note>
    </ligand>
</feature>
<gene>
    <name evidence="6" type="ORF">IMSHALPRED_009404</name>
</gene>